<protein>
    <submittedName>
        <fullName evidence="2">Uncharacterized protein</fullName>
    </submittedName>
</protein>
<dbReference type="EMBL" id="WHVB01000010">
    <property type="protein sequence ID" value="KAF8478910.1"/>
    <property type="molecule type" value="Genomic_DNA"/>
</dbReference>
<evidence type="ECO:0000313" key="3">
    <source>
        <dbReference type="Proteomes" id="UP000759537"/>
    </source>
</evidence>
<accession>A0A9P5T7I9</accession>
<gene>
    <name evidence="2" type="ORF">DFH94DRAFT_31845</name>
</gene>
<feature type="compositionally biased region" description="Gly residues" evidence="1">
    <location>
        <begin position="166"/>
        <end position="175"/>
    </location>
</feature>
<name>A0A9P5T7I9_9AGAM</name>
<dbReference type="Proteomes" id="UP000759537">
    <property type="component" value="Unassembled WGS sequence"/>
</dbReference>
<feature type="region of interest" description="Disordered" evidence="1">
    <location>
        <begin position="151"/>
        <end position="175"/>
    </location>
</feature>
<reference evidence="2" key="2">
    <citation type="journal article" date="2020" name="Nat. Commun.">
        <title>Large-scale genome sequencing of mycorrhizal fungi provides insights into the early evolution of symbiotic traits.</title>
        <authorList>
            <person name="Miyauchi S."/>
            <person name="Kiss E."/>
            <person name="Kuo A."/>
            <person name="Drula E."/>
            <person name="Kohler A."/>
            <person name="Sanchez-Garcia M."/>
            <person name="Morin E."/>
            <person name="Andreopoulos B."/>
            <person name="Barry K.W."/>
            <person name="Bonito G."/>
            <person name="Buee M."/>
            <person name="Carver A."/>
            <person name="Chen C."/>
            <person name="Cichocki N."/>
            <person name="Clum A."/>
            <person name="Culley D."/>
            <person name="Crous P.W."/>
            <person name="Fauchery L."/>
            <person name="Girlanda M."/>
            <person name="Hayes R.D."/>
            <person name="Keri Z."/>
            <person name="LaButti K."/>
            <person name="Lipzen A."/>
            <person name="Lombard V."/>
            <person name="Magnuson J."/>
            <person name="Maillard F."/>
            <person name="Murat C."/>
            <person name="Nolan M."/>
            <person name="Ohm R.A."/>
            <person name="Pangilinan J."/>
            <person name="Pereira M.F."/>
            <person name="Perotto S."/>
            <person name="Peter M."/>
            <person name="Pfister S."/>
            <person name="Riley R."/>
            <person name="Sitrit Y."/>
            <person name="Stielow J.B."/>
            <person name="Szollosi G."/>
            <person name="Zifcakova L."/>
            <person name="Stursova M."/>
            <person name="Spatafora J.W."/>
            <person name="Tedersoo L."/>
            <person name="Vaario L.M."/>
            <person name="Yamada A."/>
            <person name="Yan M."/>
            <person name="Wang P."/>
            <person name="Xu J."/>
            <person name="Bruns T."/>
            <person name="Baldrian P."/>
            <person name="Vilgalys R."/>
            <person name="Dunand C."/>
            <person name="Henrissat B."/>
            <person name="Grigoriev I.V."/>
            <person name="Hibbett D."/>
            <person name="Nagy L.G."/>
            <person name="Martin F.M."/>
        </authorList>
    </citation>
    <scope>NUCLEOTIDE SEQUENCE</scope>
    <source>
        <strain evidence="2">Prilba</strain>
    </source>
</reference>
<reference evidence="2" key="1">
    <citation type="submission" date="2019-10" db="EMBL/GenBank/DDBJ databases">
        <authorList>
            <consortium name="DOE Joint Genome Institute"/>
            <person name="Kuo A."/>
            <person name="Miyauchi S."/>
            <person name="Kiss E."/>
            <person name="Drula E."/>
            <person name="Kohler A."/>
            <person name="Sanchez-Garcia M."/>
            <person name="Andreopoulos B."/>
            <person name="Barry K.W."/>
            <person name="Bonito G."/>
            <person name="Buee M."/>
            <person name="Carver A."/>
            <person name="Chen C."/>
            <person name="Cichocki N."/>
            <person name="Clum A."/>
            <person name="Culley D."/>
            <person name="Crous P.W."/>
            <person name="Fauchery L."/>
            <person name="Girlanda M."/>
            <person name="Hayes R."/>
            <person name="Keri Z."/>
            <person name="LaButti K."/>
            <person name="Lipzen A."/>
            <person name="Lombard V."/>
            <person name="Magnuson J."/>
            <person name="Maillard F."/>
            <person name="Morin E."/>
            <person name="Murat C."/>
            <person name="Nolan M."/>
            <person name="Ohm R."/>
            <person name="Pangilinan J."/>
            <person name="Pereira M."/>
            <person name="Perotto S."/>
            <person name="Peter M."/>
            <person name="Riley R."/>
            <person name="Sitrit Y."/>
            <person name="Stielow B."/>
            <person name="Szollosi G."/>
            <person name="Zifcakova L."/>
            <person name="Stursova M."/>
            <person name="Spatafora J.W."/>
            <person name="Tedersoo L."/>
            <person name="Vaario L.-M."/>
            <person name="Yamada A."/>
            <person name="Yan M."/>
            <person name="Wang P."/>
            <person name="Xu J."/>
            <person name="Bruns T."/>
            <person name="Baldrian P."/>
            <person name="Vilgalys R."/>
            <person name="Henrissat B."/>
            <person name="Grigoriev I.V."/>
            <person name="Hibbett D."/>
            <person name="Nagy L.G."/>
            <person name="Martin F.M."/>
        </authorList>
    </citation>
    <scope>NUCLEOTIDE SEQUENCE</scope>
    <source>
        <strain evidence="2">Prilba</strain>
    </source>
</reference>
<keyword evidence="3" id="KW-1185">Reference proteome</keyword>
<comment type="caution">
    <text evidence="2">The sequence shown here is derived from an EMBL/GenBank/DDBJ whole genome shotgun (WGS) entry which is preliminary data.</text>
</comment>
<organism evidence="2 3">
    <name type="scientific">Russula ochroleuca</name>
    <dbReference type="NCBI Taxonomy" id="152965"/>
    <lineage>
        <taxon>Eukaryota</taxon>
        <taxon>Fungi</taxon>
        <taxon>Dikarya</taxon>
        <taxon>Basidiomycota</taxon>
        <taxon>Agaricomycotina</taxon>
        <taxon>Agaricomycetes</taxon>
        <taxon>Russulales</taxon>
        <taxon>Russulaceae</taxon>
        <taxon>Russula</taxon>
    </lineage>
</organism>
<evidence type="ECO:0000313" key="2">
    <source>
        <dbReference type="EMBL" id="KAF8478910.1"/>
    </source>
</evidence>
<proteinExistence type="predicted"/>
<evidence type="ECO:0000256" key="1">
    <source>
        <dbReference type="SAM" id="MobiDB-lite"/>
    </source>
</evidence>
<sequence length="175" mass="19083">MSTRRVMCSPCCPKSTTVSPERRVLTVHFKMHLGFCFVRSMGMGALPPLPVASSLQRIFANNEYATSQMFSVQKRSCSNPIIVRFHARFGYLTMTGLRFATISAVLVWGSQEPEIASESPIVKHYFTQPEPNTPTPMDLFTLHLSVASNIPDSEPTSSPPIDADGNGSGSGCIIA</sequence>
<dbReference type="AlphaFoldDB" id="A0A9P5T7I9"/>